<feature type="compositionally biased region" description="Polar residues" evidence="1">
    <location>
        <begin position="60"/>
        <end position="73"/>
    </location>
</feature>
<name>A0ABQ8J5I9_DERPT</name>
<keyword evidence="2" id="KW-1133">Transmembrane helix</keyword>
<evidence type="ECO:0000256" key="2">
    <source>
        <dbReference type="SAM" id="Phobius"/>
    </source>
</evidence>
<comment type="caution">
    <text evidence="3">The sequence shown here is derived from an EMBL/GenBank/DDBJ whole genome shotgun (WGS) entry which is preliminary data.</text>
</comment>
<accession>A0ABQ8J5I9</accession>
<reference evidence="3 4" key="2">
    <citation type="journal article" date="2022" name="Mol. Biol. Evol.">
        <title>Comparative Genomics Reveals Insights into the Divergent Evolution of Astigmatic Mites and Household Pest Adaptations.</title>
        <authorList>
            <person name="Xiong Q."/>
            <person name="Wan A.T."/>
            <person name="Liu X."/>
            <person name="Fung C.S."/>
            <person name="Xiao X."/>
            <person name="Malainual N."/>
            <person name="Hou J."/>
            <person name="Wang L."/>
            <person name="Wang M."/>
            <person name="Yang K.Y."/>
            <person name="Cui Y."/>
            <person name="Leung E.L."/>
            <person name="Nong W."/>
            <person name="Shin S.K."/>
            <person name="Au S.W."/>
            <person name="Jeong K.Y."/>
            <person name="Chew F.T."/>
            <person name="Hui J.H."/>
            <person name="Leung T.F."/>
            <person name="Tungtrongchitr A."/>
            <person name="Zhong N."/>
            <person name="Liu Z."/>
            <person name="Tsui S.K."/>
        </authorList>
    </citation>
    <scope>NUCLEOTIDE SEQUENCE [LARGE SCALE GENOMIC DNA]</scope>
    <source>
        <strain evidence="3">Derp</strain>
    </source>
</reference>
<reference evidence="3 4" key="1">
    <citation type="journal article" date="2018" name="J. Allergy Clin. Immunol.">
        <title>High-quality assembly of Dermatophagoides pteronyssinus genome and transcriptome reveals a wide range of novel allergens.</title>
        <authorList>
            <person name="Liu X.Y."/>
            <person name="Yang K.Y."/>
            <person name="Wang M.Q."/>
            <person name="Kwok J.S."/>
            <person name="Zeng X."/>
            <person name="Yang Z."/>
            <person name="Xiao X.J."/>
            <person name="Lau C.P."/>
            <person name="Li Y."/>
            <person name="Huang Z.M."/>
            <person name="Ba J.G."/>
            <person name="Yim A.K."/>
            <person name="Ouyang C.Y."/>
            <person name="Ngai S.M."/>
            <person name="Chan T.F."/>
            <person name="Leung E.L."/>
            <person name="Liu L."/>
            <person name="Liu Z.G."/>
            <person name="Tsui S.K."/>
        </authorList>
    </citation>
    <scope>NUCLEOTIDE SEQUENCE [LARGE SCALE GENOMIC DNA]</scope>
    <source>
        <strain evidence="3">Derp</strain>
    </source>
</reference>
<keyword evidence="4" id="KW-1185">Reference proteome</keyword>
<feature type="region of interest" description="Disordered" evidence="1">
    <location>
        <begin position="60"/>
        <end position="84"/>
    </location>
</feature>
<keyword evidence="2" id="KW-0812">Transmembrane</keyword>
<proteinExistence type="predicted"/>
<gene>
    <name evidence="3" type="ORF">DERP_011471</name>
</gene>
<feature type="transmembrane region" description="Helical" evidence="2">
    <location>
        <begin position="129"/>
        <end position="149"/>
    </location>
</feature>
<feature type="compositionally biased region" description="Low complexity" evidence="1">
    <location>
        <begin position="160"/>
        <end position="171"/>
    </location>
</feature>
<evidence type="ECO:0000313" key="3">
    <source>
        <dbReference type="EMBL" id="KAH9417760.1"/>
    </source>
</evidence>
<protein>
    <submittedName>
        <fullName evidence="3">Uncharacterized protein</fullName>
    </submittedName>
</protein>
<organism evidence="3 4">
    <name type="scientific">Dermatophagoides pteronyssinus</name>
    <name type="common">European house dust mite</name>
    <dbReference type="NCBI Taxonomy" id="6956"/>
    <lineage>
        <taxon>Eukaryota</taxon>
        <taxon>Metazoa</taxon>
        <taxon>Ecdysozoa</taxon>
        <taxon>Arthropoda</taxon>
        <taxon>Chelicerata</taxon>
        <taxon>Arachnida</taxon>
        <taxon>Acari</taxon>
        <taxon>Acariformes</taxon>
        <taxon>Sarcoptiformes</taxon>
        <taxon>Astigmata</taxon>
        <taxon>Psoroptidia</taxon>
        <taxon>Analgoidea</taxon>
        <taxon>Pyroglyphidae</taxon>
        <taxon>Dermatophagoidinae</taxon>
        <taxon>Dermatophagoides</taxon>
    </lineage>
</organism>
<sequence length="245" mass="28012">MRNLPQTVESFKSNHHHNDHGGYCDDGYSSSSYNTIVCPRNWPMNEQKLSNYRVVNNNTSRRSFSSKNDNNRMLDNIGGGGDNNRSNNNKLQQLCCYLAEHRARLLLTSISLVFLSIFLVVIYRQFGWIVFVSLIGIISVPFVLIFVYAKRMEFKDEEQPQPQQIPSINQPRSSTTTSSSAIKQTKNQSKTNPPIFNTKIEMENIANEQQQQLSSGIIIRITIEKKFKKIYNFCINKSSTTISTA</sequence>
<feature type="compositionally biased region" description="Polar residues" evidence="1">
    <location>
        <begin position="172"/>
        <end position="194"/>
    </location>
</feature>
<dbReference type="Proteomes" id="UP000887458">
    <property type="component" value="Unassembled WGS sequence"/>
</dbReference>
<feature type="region of interest" description="Disordered" evidence="1">
    <location>
        <begin position="158"/>
        <end position="194"/>
    </location>
</feature>
<dbReference type="EMBL" id="NJHN03000074">
    <property type="protein sequence ID" value="KAH9417760.1"/>
    <property type="molecule type" value="Genomic_DNA"/>
</dbReference>
<evidence type="ECO:0000256" key="1">
    <source>
        <dbReference type="SAM" id="MobiDB-lite"/>
    </source>
</evidence>
<evidence type="ECO:0000313" key="4">
    <source>
        <dbReference type="Proteomes" id="UP000887458"/>
    </source>
</evidence>
<keyword evidence="2" id="KW-0472">Membrane</keyword>
<feature type="transmembrane region" description="Helical" evidence="2">
    <location>
        <begin position="105"/>
        <end position="123"/>
    </location>
</feature>